<keyword evidence="2" id="KW-1133">Transmembrane helix</keyword>
<name>A0A7S2MG41_9STRA</name>
<organism evidence="3">
    <name type="scientific">Helicotheca tamesis</name>
    <dbReference type="NCBI Taxonomy" id="374047"/>
    <lineage>
        <taxon>Eukaryota</taxon>
        <taxon>Sar</taxon>
        <taxon>Stramenopiles</taxon>
        <taxon>Ochrophyta</taxon>
        <taxon>Bacillariophyta</taxon>
        <taxon>Mediophyceae</taxon>
        <taxon>Lithodesmiophycidae</taxon>
        <taxon>Lithodesmiales</taxon>
        <taxon>Lithodesmiaceae</taxon>
        <taxon>Helicotheca</taxon>
    </lineage>
</organism>
<feature type="region of interest" description="Disordered" evidence="1">
    <location>
        <begin position="1"/>
        <end position="86"/>
    </location>
</feature>
<feature type="region of interest" description="Disordered" evidence="1">
    <location>
        <begin position="236"/>
        <end position="269"/>
    </location>
</feature>
<reference evidence="3" key="1">
    <citation type="submission" date="2021-01" db="EMBL/GenBank/DDBJ databases">
        <authorList>
            <person name="Corre E."/>
            <person name="Pelletier E."/>
            <person name="Niang G."/>
            <person name="Scheremetjew M."/>
            <person name="Finn R."/>
            <person name="Kale V."/>
            <person name="Holt S."/>
            <person name="Cochrane G."/>
            <person name="Meng A."/>
            <person name="Brown T."/>
            <person name="Cohen L."/>
        </authorList>
    </citation>
    <scope>NUCLEOTIDE SEQUENCE</scope>
    <source>
        <strain evidence="3">CCMP826</strain>
    </source>
</reference>
<feature type="compositionally biased region" description="Basic and acidic residues" evidence="1">
    <location>
        <begin position="1"/>
        <end position="18"/>
    </location>
</feature>
<evidence type="ECO:0000256" key="2">
    <source>
        <dbReference type="SAM" id="Phobius"/>
    </source>
</evidence>
<keyword evidence="2" id="KW-0812">Transmembrane</keyword>
<sequence length="382" mass="42818">MSRNGSDKEEAKKSRCKDEEEGSYLTEEECSDRLGDGRKREKKKGARAASMHTMVLGMDAAEEVEADAHDDAEDGGGTSASARRGRQRWRSWWGGFNANRDWGGQRFSASMEGGDENGGKILKENFDESLLQQAEEQGNGAEGESRYCPPALEQSASRETPSQPQLPREEEGVMDACSFFYDGFDDELSRRRSLAPAPAYSFADQQDQHQQKHRQYARERSRAAFLAVHNNLNATMPPSFSHLGDSEHSAPAAPPSSPPPDQNFRPHVRGKAHPIHRTTDYVRLVMDPFLEPGILSVEHPRSASHYNPSRPLEPLRYVLTVDEHLYRRVVREIDQSQATPCGLYYCCHDDTDSNRASISVAVLLLALVFLFLLVNTLIWPLD</sequence>
<dbReference type="EMBL" id="HBGV01006151">
    <property type="protein sequence ID" value="CAD9481359.1"/>
    <property type="molecule type" value="Transcribed_RNA"/>
</dbReference>
<feature type="compositionally biased region" description="Polar residues" evidence="1">
    <location>
        <begin position="154"/>
        <end position="165"/>
    </location>
</feature>
<keyword evidence="2" id="KW-0472">Membrane</keyword>
<feature type="transmembrane region" description="Helical" evidence="2">
    <location>
        <begin position="356"/>
        <end position="379"/>
    </location>
</feature>
<feature type="compositionally biased region" description="Basic and acidic residues" evidence="1">
    <location>
        <begin position="206"/>
        <end position="219"/>
    </location>
</feature>
<feature type="region of interest" description="Disordered" evidence="1">
    <location>
        <begin position="134"/>
        <end position="170"/>
    </location>
</feature>
<gene>
    <name evidence="3" type="ORF">HTAM1171_LOCUS3710</name>
</gene>
<dbReference type="AlphaFoldDB" id="A0A7S2MG41"/>
<feature type="region of interest" description="Disordered" evidence="1">
    <location>
        <begin position="199"/>
        <end position="219"/>
    </location>
</feature>
<accession>A0A7S2MG41</accession>
<proteinExistence type="predicted"/>
<feature type="compositionally biased region" description="Pro residues" evidence="1">
    <location>
        <begin position="252"/>
        <end position="261"/>
    </location>
</feature>
<protein>
    <submittedName>
        <fullName evidence="3">Uncharacterized protein</fullName>
    </submittedName>
</protein>
<feature type="compositionally biased region" description="Acidic residues" evidence="1">
    <location>
        <begin position="60"/>
        <end position="74"/>
    </location>
</feature>
<feature type="compositionally biased region" description="Acidic residues" evidence="1">
    <location>
        <begin position="19"/>
        <end position="30"/>
    </location>
</feature>
<evidence type="ECO:0000313" key="3">
    <source>
        <dbReference type="EMBL" id="CAD9481359.1"/>
    </source>
</evidence>
<evidence type="ECO:0000256" key="1">
    <source>
        <dbReference type="SAM" id="MobiDB-lite"/>
    </source>
</evidence>